<accession>A0A4P6JJA1</accession>
<dbReference type="Proteomes" id="UP000290365">
    <property type="component" value="Chromosome"/>
</dbReference>
<proteinExistence type="predicted"/>
<dbReference type="KEGG" id="kbs:EPA93_03830"/>
<evidence type="ECO:0000313" key="1">
    <source>
        <dbReference type="EMBL" id="QBD75168.1"/>
    </source>
</evidence>
<protein>
    <submittedName>
        <fullName evidence="1">Uncharacterized protein</fullName>
    </submittedName>
</protein>
<dbReference type="EMBL" id="CP035758">
    <property type="protein sequence ID" value="QBD75168.1"/>
    <property type="molecule type" value="Genomic_DNA"/>
</dbReference>
<dbReference type="RefSeq" id="WP_129885767.1">
    <property type="nucleotide sequence ID" value="NZ_CP035758.1"/>
</dbReference>
<name>A0A4P6JJA1_KTERU</name>
<organism evidence="1 2">
    <name type="scientific">Ktedonosporobacter rubrisoli</name>
    <dbReference type="NCBI Taxonomy" id="2509675"/>
    <lineage>
        <taxon>Bacteria</taxon>
        <taxon>Bacillati</taxon>
        <taxon>Chloroflexota</taxon>
        <taxon>Ktedonobacteria</taxon>
        <taxon>Ktedonobacterales</taxon>
        <taxon>Ktedonosporobacteraceae</taxon>
        <taxon>Ktedonosporobacter</taxon>
    </lineage>
</organism>
<dbReference type="AlphaFoldDB" id="A0A4P6JJA1"/>
<keyword evidence="2" id="KW-1185">Reference proteome</keyword>
<evidence type="ECO:0000313" key="2">
    <source>
        <dbReference type="Proteomes" id="UP000290365"/>
    </source>
</evidence>
<sequence length="166" mass="19581">MGTRSNIGIQNLDGSYDVIYCHWDGYPSHNGKILYEHYQDIEKIKQLLALGDLSSLGEEIGEKHPFDTIHMTEAQRQAHEKKYGKICTAYARDRNETDTEARHYKNYDELCAMLEEAWTEWVYFYRMEDGKWYYTNNPSPTWFKCCGTEQMQTSLLTPEAWQNKVI</sequence>
<dbReference type="OrthoDB" id="278170at2"/>
<gene>
    <name evidence="1" type="ORF">EPA93_03830</name>
</gene>
<reference evidence="1 2" key="1">
    <citation type="submission" date="2019-01" db="EMBL/GenBank/DDBJ databases">
        <title>Ktedonosporobacter rubrisoli SCAWS-G2.</title>
        <authorList>
            <person name="Huang Y."/>
            <person name="Yan B."/>
        </authorList>
    </citation>
    <scope>NUCLEOTIDE SEQUENCE [LARGE SCALE GENOMIC DNA]</scope>
    <source>
        <strain evidence="1 2">SCAWS-G2</strain>
    </source>
</reference>